<accession>A0ABZ2C2L2</accession>
<keyword evidence="2" id="KW-1185">Reference proteome</keyword>
<evidence type="ECO:0000313" key="2">
    <source>
        <dbReference type="Proteomes" id="UP001330434"/>
    </source>
</evidence>
<name>A0ABZ2C2L2_9PROT</name>
<dbReference type="RefSeq" id="WP_331255274.1">
    <property type="nucleotide sequence ID" value="NZ_CP133270.1"/>
</dbReference>
<evidence type="ECO:0000313" key="1">
    <source>
        <dbReference type="EMBL" id="WVX66401.1"/>
    </source>
</evidence>
<dbReference type="EMBL" id="CP133270">
    <property type="protein sequence ID" value="WVX66401.1"/>
    <property type="molecule type" value="Genomic_DNA"/>
</dbReference>
<gene>
    <name evidence="1" type="ORF">Bealeia1_00578</name>
</gene>
<dbReference type="Proteomes" id="UP001330434">
    <property type="component" value="Chromosome"/>
</dbReference>
<proteinExistence type="predicted"/>
<protein>
    <submittedName>
        <fullName evidence="1">IS5 family transposase domain protein</fullName>
    </submittedName>
</protein>
<sequence>MDRRVDKYPTIQAYAADDSYRGTAVQHAQTQQGRFLEVVVGLTGPYVPMAKR</sequence>
<reference evidence="1 2" key="1">
    <citation type="journal article" date="2024" name="Environ. Microbiol.">
        <title>Novel evolutionary insights on the interactions of the Holosporales (Alphaproteobacteria) with eukaryotic hosts from comparative genomics.</title>
        <authorList>
            <person name="Giovannini M."/>
            <person name="Petroni G."/>
            <person name="Castelli M."/>
        </authorList>
    </citation>
    <scope>NUCLEOTIDE SEQUENCE [LARGE SCALE GENOMIC DNA]</scope>
    <source>
        <strain evidence="1 2">US_Bl 15I1</strain>
    </source>
</reference>
<organism evidence="1 2">
    <name type="scientific">Candidatus Bealeia paramacronuclearis</name>
    <dbReference type="NCBI Taxonomy" id="1921001"/>
    <lineage>
        <taxon>Bacteria</taxon>
        <taxon>Pseudomonadati</taxon>
        <taxon>Pseudomonadota</taxon>
        <taxon>Alphaproteobacteria</taxon>
        <taxon>Holosporales</taxon>
        <taxon>Holosporaceae</taxon>
        <taxon>Candidatus Bealeia</taxon>
    </lineage>
</organism>